<keyword evidence="4 9" id="KW-0276">Fatty acid metabolism</keyword>
<evidence type="ECO:0000313" key="13">
    <source>
        <dbReference type="Proteomes" id="UP000886803"/>
    </source>
</evidence>
<dbReference type="SUPFAM" id="SSF53901">
    <property type="entry name" value="Thiolase-like"/>
    <property type="match status" value="1"/>
</dbReference>
<evidence type="ECO:0000256" key="2">
    <source>
        <dbReference type="ARBA" id="ARBA00022516"/>
    </source>
</evidence>
<keyword evidence="2 9" id="KW-0444">Lipid biosynthesis</keyword>
<feature type="active site" evidence="9">
    <location>
        <position position="237"/>
    </location>
</feature>
<evidence type="ECO:0000259" key="11">
    <source>
        <dbReference type="Pfam" id="PF08545"/>
    </source>
</evidence>
<dbReference type="GO" id="GO:0033818">
    <property type="term" value="F:beta-ketoacyl-acyl-carrier-protein synthase III activity"/>
    <property type="evidence" value="ECO:0007669"/>
    <property type="project" value="UniProtKB-UniRule"/>
</dbReference>
<keyword evidence="9" id="KW-0963">Cytoplasm</keyword>
<feature type="domain" description="Beta-ketoacyl-[acyl-carrier-protein] synthase III C-terminal" evidence="10">
    <location>
        <begin position="221"/>
        <end position="309"/>
    </location>
</feature>
<feature type="active site" evidence="9">
    <location>
        <position position="114"/>
    </location>
</feature>
<reference evidence="12" key="2">
    <citation type="submission" date="2021-04" db="EMBL/GenBank/DDBJ databases">
        <authorList>
            <person name="Gilroy R."/>
        </authorList>
    </citation>
    <scope>NUCLEOTIDE SEQUENCE</scope>
    <source>
        <strain evidence="12">ChiBcec8-13705</strain>
    </source>
</reference>
<feature type="active site" evidence="9">
    <location>
        <position position="267"/>
    </location>
</feature>
<feature type="domain" description="Beta-ketoacyl-[acyl-carrier-protein] synthase III N-terminal" evidence="11">
    <location>
        <begin position="108"/>
        <end position="174"/>
    </location>
</feature>
<dbReference type="InterPro" id="IPR013747">
    <property type="entry name" value="ACP_syn_III_C"/>
</dbReference>
<reference evidence="12" key="1">
    <citation type="journal article" date="2021" name="PeerJ">
        <title>Extensive microbial diversity within the chicken gut microbiome revealed by metagenomics and culture.</title>
        <authorList>
            <person name="Gilroy R."/>
            <person name="Ravi A."/>
            <person name="Getino M."/>
            <person name="Pursley I."/>
            <person name="Horton D.L."/>
            <person name="Alikhan N.F."/>
            <person name="Baker D."/>
            <person name="Gharbi K."/>
            <person name="Hall N."/>
            <person name="Watson M."/>
            <person name="Adriaenssens E.M."/>
            <person name="Foster-Nyarko E."/>
            <person name="Jarju S."/>
            <person name="Secka A."/>
            <person name="Antonio M."/>
            <person name="Oren A."/>
            <person name="Chaudhuri R.R."/>
            <person name="La Ragione R."/>
            <person name="Hildebrand F."/>
            <person name="Pallen M.J."/>
        </authorList>
    </citation>
    <scope>NUCLEOTIDE SEQUENCE</scope>
    <source>
        <strain evidence="12">ChiBcec8-13705</strain>
    </source>
</reference>
<keyword evidence="7 9" id="KW-0511">Multifunctional enzyme</keyword>
<keyword evidence="3 9" id="KW-0808">Transferase</keyword>
<name>A0A9D2M555_9FIRM</name>
<gene>
    <name evidence="9" type="primary">fabH</name>
    <name evidence="12" type="ORF">H9945_01350</name>
</gene>
<evidence type="ECO:0000313" key="12">
    <source>
        <dbReference type="EMBL" id="HJB41128.1"/>
    </source>
</evidence>
<organism evidence="12 13">
    <name type="scientific">Candidatus Gemmiger avicola</name>
    <dbReference type="NCBI Taxonomy" id="2838605"/>
    <lineage>
        <taxon>Bacteria</taxon>
        <taxon>Bacillati</taxon>
        <taxon>Bacillota</taxon>
        <taxon>Clostridia</taxon>
        <taxon>Eubacteriales</taxon>
        <taxon>Gemmiger</taxon>
    </lineage>
</organism>
<keyword evidence="6 9" id="KW-0275">Fatty acid biosynthesis</keyword>
<evidence type="ECO:0000256" key="1">
    <source>
        <dbReference type="ARBA" id="ARBA00008642"/>
    </source>
</evidence>
<evidence type="ECO:0000256" key="4">
    <source>
        <dbReference type="ARBA" id="ARBA00022832"/>
    </source>
</evidence>
<keyword evidence="5 9" id="KW-0443">Lipid metabolism</keyword>
<dbReference type="CDD" id="cd00830">
    <property type="entry name" value="KAS_III"/>
    <property type="match status" value="1"/>
</dbReference>
<dbReference type="GO" id="GO:0004315">
    <property type="term" value="F:3-oxoacyl-[acyl-carrier-protein] synthase activity"/>
    <property type="evidence" value="ECO:0007669"/>
    <property type="project" value="InterPro"/>
</dbReference>
<dbReference type="Pfam" id="PF08545">
    <property type="entry name" value="ACP_syn_III"/>
    <property type="match status" value="1"/>
</dbReference>
<evidence type="ECO:0000256" key="9">
    <source>
        <dbReference type="HAMAP-Rule" id="MF_01815"/>
    </source>
</evidence>
<dbReference type="NCBIfam" id="TIGR00747">
    <property type="entry name" value="fabH"/>
    <property type="match status" value="1"/>
</dbReference>
<sequence>MEGFQLIATGAYLPAKVVTNDDLSKIVETSDEWISTRTGIRQRRFCAEGEDSGTMAIGAARQALENSGLDPKEIGCCLCATISGRYLSPSNACLIQQELGLAQDIPVLDINAACSGFVYGAAVARGLLAARADRSRPYALVIGCEHLSRLMDMTDRSTCVLFGDAAGAGVFKLCDAPFAVDLGARGDLAIEVPEGGPIKMDGSAVFRFAVDALPRSLHAVMEESGLTLDDLDWVVCHQANGRIIDHCVKKLKANPAKFYKNMERFGNTSAASVPVALHELAETGKLRAGMRVACVGFGGGLTWAGMAFTVGDSFNTGAKA</sequence>
<comment type="subunit">
    <text evidence="9">Homodimer.</text>
</comment>
<keyword evidence="8 9" id="KW-0012">Acyltransferase</keyword>
<dbReference type="EMBL" id="DWYG01000014">
    <property type="protein sequence ID" value="HJB41128.1"/>
    <property type="molecule type" value="Genomic_DNA"/>
</dbReference>
<dbReference type="NCBIfam" id="NF006829">
    <property type="entry name" value="PRK09352.1"/>
    <property type="match status" value="1"/>
</dbReference>
<dbReference type="Proteomes" id="UP000886803">
    <property type="component" value="Unassembled WGS sequence"/>
</dbReference>
<dbReference type="GO" id="GO:0005737">
    <property type="term" value="C:cytoplasm"/>
    <property type="evidence" value="ECO:0007669"/>
    <property type="project" value="UniProtKB-SubCell"/>
</dbReference>
<comment type="similarity">
    <text evidence="1 9">Belongs to the thiolase-like superfamily. FabH family.</text>
</comment>
<evidence type="ECO:0000256" key="7">
    <source>
        <dbReference type="ARBA" id="ARBA00023268"/>
    </source>
</evidence>
<dbReference type="PANTHER" id="PTHR43091">
    <property type="entry name" value="3-OXOACYL-[ACYL-CARRIER-PROTEIN] SYNTHASE"/>
    <property type="match status" value="1"/>
</dbReference>
<comment type="caution">
    <text evidence="12">The sequence shown here is derived from an EMBL/GenBank/DDBJ whole genome shotgun (WGS) entry which is preliminary data.</text>
</comment>
<dbReference type="AlphaFoldDB" id="A0A9D2M555"/>
<comment type="domain">
    <text evidence="9">The last Arg residue of the ACP-binding site is essential for the weak association between ACP/AcpP and FabH.</text>
</comment>
<dbReference type="EC" id="2.3.1.180" evidence="9"/>
<protein>
    <recommendedName>
        <fullName evidence="9">Beta-ketoacyl-[acyl-carrier-protein] synthase III</fullName>
        <shortName evidence="9">Beta-ketoacyl-ACP synthase III</shortName>
        <shortName evidence="9">KAS III</shortName>
        <ecNumber evidence="9">2.3.1.180</ecNumber>
    </recommendedName>
    <alternativeName>
        <fullName evidence="9">3-oxoacyl-[acyl-carrier-protein] synthase 3</fullName>
    </alternativeName>
    <alternativeName>
        <fullName evidence="9">3-oxoacyl-[acyl-carrier-protein] synthase III</fullName>
    </alternativeName>
</protein>
<dbReference type="InterPro" id="IPR016039">
    <property type="entry name" value="Thiolase-like"/>
</dbReference>
<comment type="pathway">
    <text evidence="9">Lipid metabolism; fatty acid biosynthesis.</text>
</comment>
<dbReference type="Gene3D" id="3.40.47.10">
    <property type="match status" value="1"/>
</dbReference>
<dbReference type="PANTHER" id="PTHR43091:SF1">
    <property type="entry name" value="BETA-KETOACYL-[ACYL-CARRIER-PROTEIN] SYNTHASE III, CHLOROPLASTIC"/>
    <property type="match status" value="1"/>
</dbReference>
<evidence type="ECO:0000256" key="5">
    <source>
        <dbReference type="ARBA" id="ARBA00023098"/>
    </source>
</evidence>
<evidence type="ECO:0000256" key="6">
    <source>
        <dbReference type="ARBA" id="ARBA00023160"/>
    </source>
</evidence>
<feature type="region of interest" description="ACP-binding" evidence="9">
    <location>
        <begin position="238"/>
        <end position="242"/>
    </location>
</feature>
<dbReference type="GO" id="GO:0006633">
    <property type="term" value="P:fatty acid biosynthetic process"/>
    <property type="evidence" value="ECO:0007669"/>
    <property type="project" value="UniProtKB-UniRule"/>
</dbReference>
<dbReference type="HAMAP" id="MF_01815">
    <property type="entry name" value="FabH"/>
    <property type="match status" value="1"/>
</dbReference>
<comment type="function">
    <text evidence="9">Catalyzes the condensation reaction of fatty acid synthesis by the addition to an acyl acceptor of two carbons from malonyl-ACP. Catalyzes the first condensation reaction which initiates fatty acid synthesis and may therefore play a role in governing the total rate of fatty acid production. Possesses both acetoacetyl-ACP synthase and acetyl transacylase activities. Its substrate specificity determines the biosynthesis of branched-chain and/or straight-chain of fatty acids.</text>
</comment>
<evidence type="ECO:0000259" key="10">
    <source>
        <dbReference type="Pfam" id="PF08541"/>
    </source>
</evidence>
<evidence type="ECO:0000256" key="8">
    <source>
        <dbReference type="ARBA" id="ARBA00023315"/>
    </source>
</evidence>
<accession>A0A9D2M555</accession>
<dbReference type="InterPro" id="IPR013751">
    <property type="entry name" value="ACP_syn_III_N"/>
</dbReference>
<dbReference type="Pfam" id="PF08541">
    <property type="entry name" value="ACP_syn_III_C"/>
    <property type="match status" value="1"/>
</dbReference>
<proteinExistence type="inferred from homology"/>
<comment type="subcellular location">
    <subcellularLocation>
        <location evidence="9">Cytoplasm</location>
    </subcellularLocation>
</comment>
<dbReference type="InterPro" id="IPR004655">
    <property type="entry name" value="FabH"/>
</dbReference>
<evidence type="ECO:0000256" key="3">
    <source>
        <dbReference type="ARBA" id="ARBA00022679"/>
    </source>
</evidence>
<comment type="catalytic activity">
    <reaction evidence="9">
        <text>malonyl-[ACP] + acetyl-CoA + H(+) = 3-oxobutanoyl-[ACP] + CO2 + CoA</text>
        <dbReference type="Rhea" id="RHEA:12080"/>
        <dbReference type="Rhea" id="RHEA-COMP:9623"/>
        <dbReference type="Rhea" id="RHEA-COMP:9625"/>
        <dbReference type="ChEBI" id="CHEBI:15378"/>
        <dbReference type="ChEBI" id="CHEBI:16526"/>
        <dbReference type="ChEBI" id="CHEBI:57287"/>
        <dbReference type="ChEBI" id="CHEBI:57288"/>
        <dbReference type="ChEBI" id="CHEBI:78449"/>
        <dbReference type="ChEBI" id="CHEBI:78450"/>
        <dbReference type="EC" id="2.3.1.180"/>
    </reaction>
</comment>